<dbReference type="Pfam" id="PF00528">
    <property type="entry name" value="BPD_transp_1"/>
    <property type="match status" value="1"/>
</dbReference>
<comment type="subcellular location">
    <subcellularLocation>
        <location evidence="1 8">Cell membrane</location>
        <topology evidence="1 8">Multi-pass membrane protein</topology>
    </subcellularLocation>
</comment>
<name>A0A0U2VTA4_9BACL</name>
<proteinExistence type="inferred from homology"/>
<evidence type="ECO:0000256" key="2">
    <source>
        <dbReference type="ARBA" id="ARBA00007069"/>
    </source>
</evidence>
<keyword evidence="10" id="KW-1185">Reference proteome</keyword>
<dbReference type="SUPFAM" id="SSF161098">
    <property type="entry name" value="MetI-like"/>
    <property type="match status" value="1"/>
</dbReference>
<dbReference type="STRING" id="162209.IJ22_35720"/>
<evidence type="ECO:0000256" key="1">
    <source>
        <dbReference type="ARBA" id="ARBA00004651"/>
    </source>
</evidence>
<dbReference type="GO" id="GO:0055085">
    <property type="term" value="P:transmembrane transport"/>
    <property type="evidence" value="ECO:0007669"/>
    <property type="project" value="InterPro"/>
</dbReference>
<keyword evidence="4" id="KW-1003">Cell membrane</keyword>
<feature type="transmembrane region" description="Helical" evidence="8">
    <location>
        <begin position="284"/>
        <end position="304"/>
    </location>
</feature>
<evidence type="ECO:0000313" key="10">
    <source>
        <dbReference type="Proteomes" id="UP000061660"/>
    </source>
</evidence>
<evidence type="ECO:0000256" key="5">
    <source>
        <dbReference type="ARBA" id="ARBA00022692"/>
    </source>
</evidence>
<keyword evidence="5 8" id="KW-0812">Transmembrane</keyword>
<evidence type="ECO:0000256" key="3">
    <source>
        <dbReference type="ARBA" id="ARBA00022448"/>
    </source>
</evidence>
<dbReference type="InterPro" id="IPR035906">
    <property type="entry name" value="MetI-like_sf"/>
</dbReference>
<evidence type="ECO:0000256" key="4">
    <source>
        <dbReference type="ARBA" id="ARBA00022475"/>
    </source>
</evidence>
<feature type="transmembrane region" description="Helical" evidence="8">
    <location>
        <begin position="35"/>
        <end position="61"/>
    </location>
</feature>
<organism evidence="9 10">
    <name type="scientific">Paenibacillus naphthalenovorans</name>
    <dbReference type="NCBI Taxonomy" id="162209"/>
    <lineage>
        <taxon>Bacteria</taxon>
        <taxon>Bacillati</taxon>
        <taxon>Bacillota</taxon>
        <taxon>Bacilli</taxon>
        <taxon>Bacillales</taxon>
        <taxon>Paenibacillaceae</taxon>
        <taxon>Paenibacillus</taxon>
    </lineage>
</organism>
<dbReference type="GO" id="GO:0005886">
    <property type="term" value="C:plasma membrane"/>
    <property type="evidence" value="ECO:0007669"/>
    <property type="project" value="UniProtKB-SubCell"/>
</dbReference>
<dbReference type="KEGG" id="pnp:IJ22_35720"/>
<keyword evidence="7 8" id="KW-0472">Membrane</keyword>
<dbReference type="PANTHER" id="PTHR42929:SF5">
    <property type="entry name" value="ABC TRANSPORTER PERMEASE PROTEIN"/>
    <property type="match status" value="1"/>
</dbReference>
<evidence type="ECO:0000256" key="8">
    <source>
        <dbReference type="RuleBase" id="RU363032"/>
    </source>
</evidence>
<dbReference type="PATRIC" id="fig|162209.4.peg.3797"/>
<dbReference type="EMBL" id="CP013652">
    <property type="protein sequence ID" value="ALS23910.1"/>
    <property type="molecule type" value="Genomic_DNA"/>
</dbReference>
<feature type="transmembrane region" description="Helical" evidence="8">
    <location>
        <begin position="224"/>
        <end position="244"/>
    </location>
</feature>
<dbReference type="AlphaFoldDB" id="A0A0U2VTA4"/>
<keyword evidence="3 8" id="KW-0813">Transport</keyword>
<dbReference type="CDD" id="cd06261">
    <property type="entry name" value="TM_PBP2"/>
    <property type="match status" value="1"/>
</dbReference>
<gene>
    <name evidence="9" type="ORF">IJ22_35720</name>
</gene>
<feature type="transmembrane region" description="Helical" evidence="8">
    <location>
        <begin position="180"/>
        <end position="203"/>
    </location>
</feature>
<reference evidence="10" key="1">
    <citation type="submission" date="2015-12" db="EMBL/GenBank/DDBJ databases">
        <title>Complete genome sequences of two moderately thermophilic Paenibacillus species.</title>
        <authorList>
            <person name="Butler R.III."/>
            <person name="Wang J."/>
            <person name="Stark B.C."/>
            <person name="Pombert J.-F."/>
        </authorList>
    </citation>
    <scope>NUCLEOTIDE SEQUENCE [LARGE SCALE GENOMIC DNA]</scope>
    <source>
        <strain evidence="10">32O-Y</strain>
    </source>
</reference>
<dbReference type="Proteomes" id="UP000061660">
    <property type="component" value="Chromosome"/>
</dbReference>
<dbReference type="PANTHER" id="PTHR42929">
    <property type="entry name" value="INNER MEMBRANE ABC TRANSPORTER PERMEASE PROTEIN YDCU-RELATED-RELATED"/>
    <property type="match status" value="1"/>
</dbReference>
<comment type="similarity">
    <text evidence="2">Belongs to the binding-protein-dependent transport system permease family. CysTW subfamily.</text>
</comment>
<sequence length="314" mass="34700">METIGRHANQAVDAGAQPSSPPDLPKRRRRHARLVSGWLMLAPLLLFIIGFFVVPMLYIFYLSFIEVDEASGHAAYGIQNYIKFFTDPYYMNSLWLTIKVSVYTVIVSLVLGYPVALTMSKCSPGVRGLLALLVASPLLVSIVVRNFGWFLLLMPNGTINQILTSLRIVDSPLKLLFSEIGVVIGMSNAYLPFMILAIATSLYNIDPSLEKASSILGANPFRTFLSVTLPLSLPGIVSGVALVFSMSMSSYVTPALMGGPNVPMMPVVVYDQILHLLRWTYGSAISYVLLGITLIMVTVFTRMFEKGRFREAFR</sequence>
<feature type="transmembrane region" description="Helical" evidence="8">
    <location>
        <begin position="129"/>
        <end position="152"/>
    </location>
</feature>
<dbReference type="OrthoDB" id="9807047at2"/>
<dbReference type="InterPro" id="IPR000515">
    <property type="entry name" value="MetI-like"/>
</dbReference>
<evidence type="ECO:0000256" key="7">
    <source>
        <dbReference type="ARBA" id="ARBA00023136"/>
    </source>
</evidence>
<protein>
    <submittedName>
        <fullName evidence="9">Spermidine/putrescine ABC transporter permease</fullName>
    </submittedName>
</protein>
<accession>A0A0U2VTA4</accession>
<dbReference type="PROSITE" id="PS50928">
    <property type="entry name" value="ABC_TM1"/>
    <property type="match status" value="1"/>
</dbReference>
<keyword evidence="6 8" id="KW-1133">Transmembrane helix</keyword>
<evidence type="ECO:0000313" key="9">
    <source>
        <dbReference type="EMBL" id="ALS23910.1"/>
    </source>
</evidence>
<evidence type="ECO:0000256" key="6">
    <source>
        <dbReference type="ARBA" id="ARBA00022989"/>
    </source>
</evidence>
<reference evidence="9 10" key="2">
    <citation type="journal article" date="2016" name="Genome Announc.">
        <title>Complete Genome Sequences of Two Interactive Moderate Thermophiles, Paenibacillus napthalenovorans 32O-Y and Paenibacillus sp. 32O-W.</title>
        <authorList>
            <person name="Butler R.R.III."/>
            <person name="Wang J."/>
            <person name="Stark B.C."/>
            <person name="Pombert J.F."/>
        </authorList>
    </citation>
    <scope>NUCLEOTIDE SEQUENCE [LARGE SCALE GENOMIC DNA]</scope>
    <source>
        <strain evidence="9 10">32O-Y</strain>
    </source>
</reference>
<feature type="transmembrane region" description="Helical" evidence="8">
    <location>
        <begin position="94"/>
        <end position="117"/>
    </location>
</feature>
<dbReference type="Gene3D" id="1.10.3720.10">
    <property type="entry name" value="MetI-like"/>
    <property type="match status" value="1"/>
</dbReference>